<evidence type="ECO:0000313" key="1">
    <source>
        <dbReference type="EMBL" id="KAJ1119147.1"/>
    </source>
</evidence>
<evidence type="ECO:0000313" key="2">
    <source>
        <dbReference type="Proteomes" id="UP001066276"/>
    </source>
</evidence>
<comment type="caution">
    <text evidence="1">The sequence shown here is derived from an EMBL/GenBank/DDBJ whole genome shotgun (WGS) entry which is preliminary data.</text>
</comment>
<keyword evidence="2" id="KW-1185">Reference proteome</keyword>
<accession>A0AAV7NWE4</accession>
<sequence>MQPPRSSYLSGCCHQALSASTHVRQGIAHRILDERSAVFRLGAPPARGSPRTDIQAVSDAHQAFVARECLNNTGLLFLQAPAHNDRQQHIQ</sequence>
<gene>
    <name evidence="1" type="ORF">NDU88_007333</name>
</gene>
<reference evidence="1" key="1">
    <citation type="journal article" date="2022" name="bioRxiv">
        <title>Sequencing and chromosome-scale assembly of the giantPleurodeles waltlgenome.</title>
        <authorList>
            <person name="Brown T."/>
            <person name="Elewa A."/>
            <person name="Iarovenko S."/>
            <person name="Subramanian E."/>
            <person name="Araus A.J."/>
            <person name="Petzold A."/>
            <person name="Susuki M."/>
            <person name="Suzuki K.-i.T."/>
            <person name="Hayashi T."/>
            <person name="Toyoda A."/>
            <person name="Oliveira C."/>
            <person name="Osipova E."/>
            <person name="Leigh N.D."/>
            <person name="Simon A."/>
            <person name="Yun M.H."/>
        </authorList>
    </citation>
    <scope>NUCLEOTIDE SEQUENCE</scope>
    <source>
        <strain evidence="1">20211129_DDA</strain>
        <tissue evidence="1">Liver</tissue>
    </source>
</reference>
<dbReference type="AlphaFoldDB" id="A0AAV7NWE4"/>
<dbReference type="EMBL" id="JANPWB010000012">
    <property type="protein sequence ID" value="KAJ1119147.1"/>
    <property type="molecule type" value="Genomic_DNA"/>
</dbReference>
<proteinExistence type="predicted"/>
<name>A0AAV7NWE4_PLEWA</name>
<dbReference type="Proteomes" id="UP001066276">
    <property type="component" value="Chromosome 8"/>
</dbReference>
<organism evidence="1 2">
    <name type="scientific">Pleurodeles waltl</name>
    <name type="common">Iberian ribbed newt</name>
    <dbReference type="NCBI Taxonomy" id="8319"/>
    <lineage>
        <taxon>Eukaryota</taxon>
        <taxon>Metazoa</taxon>
        <taxon>Chordata</taxon>
        <taxon>Craniata</taxon>
        <taxon>Vertebrata</taxon>
        <taxon>Euteleostomi</taxon>
        <taxon>Amphibia</taxon>
        <taxon>Batrachia</taxon>
        <taxon>Caudata</taxon>
        <taxon>Salamandroidea</taxon>
        <taxon>Salamandridae</taxon>
        <taxon>Pleurodelinae</taxon>
        <taxon>Pleurodeles</taxon>
    </lineage>
</organism>
<protein>
    <submittedName>
        <fullName evidence="1">Uncharacterized protein</fullName>
    </submittedName>
</protein>